<dbReference type="EC" id="2.7.10.1" evidence="2"/>
<keyword evidence="3" id="KW-1003">Cell membrane</keyword>
<evidence type="ECO:0000313" key="18">
    <source>
        <dbReference type="Proteomes" id="UP000001542"/>
    </source>
</evidence>
<keyword evidence="6" id="KW-0732">Signal</keyword>
<evidence type="ECO:0000256" key="10">
    <source>
        <dbReference type="ARBA" id="ARBA00022989"/>
    </source>
</evidence>
<keyword evidence="12" id="KW-0829">Tyrosine-protein kinase</keyword>
<gene>
    <name evidence="17" type="ORF">TVAG_311200</name>
</gene>
<keyword evidence="4" id="KW-0808">Transferase</keyword>
<evidence type="ECO:0000256" key="3">
    <source>
        <dbReference type="ARBA" id="ARBA00022475"/>
    </source>
</evidence>
<evidence type="ECO:0000256" key="1">
    <source>
        <dbReference type="ARBA" id="ARBA00004251"/>
    </source>
</evidence>
<reference evidence="17" key="2">
    <citation type="journal article" date="2007" name="Science">
        <title>Draft genome sequence of the sexually transmitted pathogen Trichomonas vaginalis.</title>
        <authorList>
            <person name="Carlton J.M."/>
            <person name="Hirt R.P."/>
            <person name="Silva J.C."/>
            <person name="Delcher A.L."/>
            <person name="Schatz M."/>
            <person name="Zhao Q."/>
            <person name="Wortman J.R."/>
            <person name="Bidwell S.L."/>
            <person name="Alsmark U.C.M."/>
            <person name="Besteiro S."/>
            <person name="Sicheritz-Ponten T."/>
            <person name="Noel C.J."/>
            <person name="Dacks J.B."/>
            <person name="Foster P.G."/>
            <person name="Simillion C."/>
            <person name="Van de Peer Y."/>
            <person name="Miranda-Saavedra D."/>
            <person name="Barton G.J."/>
            <person name="Westrop G.D."/>
            <person name="Mueller S."/>
            <person name="Dessi D."/>
            <person name="Fiori P.L."/>
            <person name="Ren Q."/>
            <person name="Paulsen I."/>
            <person name="Zhang H."/>
            <person name="Bastida-Corcuera F.D."/>
            <person name="Simoes-Barbosa A."/>
            <person name="Brown M.T."/>
            <person name="Hayes R.D."/>
            <person name="Mukherjee M."/>
            <person name="Okumura C.Y."/>
            <person name="Schneider R."/>
            <person name="Smith A.J."/>
            <person name="Vanacova S."/>
            <person name="Villalvazo M."/>
            <person name="Haas B.J."/>
            <person name="Pertea M."/>
            <person name="Feldblyum T.V."/>
            <person name="Utterback T.R."/>
            <person name="Shu C.L."/>
            <person name="Osoegawa K."/>
            <person name="de Jong P.J."/>
            <person name="Hrdy I."/>
            <person name="Horvathova L."/>
            <person name="Zubacova Z."/>
            <person name="Dolezal P."/>
            <person name="Malik S.B."/>
            <person name="Logsdon J.M. Jr."/>
            <person name="Henze K."/>
            <person name="Gupta A."/>
            <person name="Wang C.C."/>
            <person name="Dunne R.L."/>
            <person name="Upcroft J.A."/>
            <person name="Upcroft P."/>
            <person name="White O."/>
            <person name="Salzberg S.L."/>
            <person name="Tang P."/>
            <person name="Chiu C.-H."/>
            <person name="Lee Y.-S."/>
            <person name="Embley T.M."/>
            <person name="Coombs G.H."/>
            <person name="Mottram J.C."/>
            <person name="Tachezy J."/>
            <person name="Fraser-Liggett C.M."/>
            <person name="Johnson P.J."/>
        </authorList>
    </citation>
    <scope>NUCLEOTIDE SEQUENCE [LARGE SCALE GENOMIC DNA]</scope>
    <source>
        <strain evidence="17">G3</strain>
    </source>
</reference>
<evidence type="ECO:0000256" key="5">
    <source>
        <dbReference type="ARBA" id="ARBA00022692"/>
    </source>
</evidence>
<protein>
    <recommendedName>
        <fullName evidence="2">receptor protein-tyrosine kinase</fullName>
        <ecNumber evidence="2">2.7.10.1</ecNumber>
    </recommendedName>
</protein>
<dbReference type="RefSeq" id="XP_001304299.1">
    <property type="nucleotide sequence ID" value="XM_001304298.1"/>
</dbReference>
<evidence type="ECO:0000256" key="6">
    <source>
        <dbReference type="ARBA" id="ARBA00022729"/>
    </source>
</evidence>
<dbReference type="Proteomes" id="UP000001542">
    <property type="component" value="Unassembled WGS sequence"/>
</dbReference>
<evidence type="ECO:0000256" key="15">
    <source>
        <dbReference type="ARBA" id="ARBA00023180"/>
    </source>
</evidence>
<keyword evidence="15" id="KW-0325">Glycoprotein</keyword>
<dbReference type="GO" id="GO:0004714">
    <property type="term" value="F:transmembrane receptor protein tyrosine kinase activity"/>
    <property type="evidence" value="ECO:0007669"/>
    <property type="project" value="UniProtKB-EC"/>
</dbReference>
<keyword evidence="7" id="KW-0547">Nucleotide-binding</keyword>
<dbReference type="Pfam" id="PF12810">
    <property type="entry name" value="ALK_LTK_GRD"/>
    <property type="match status" value="1"/>
</dbReference>
<keyword evidence="5" id="KW-0812">Transmembrane</keyword>
<feature type="domain" description="ALK/LTK-like glycine-rich" evidence="16">
    <location>
        <begin position="40"/>
        <end position="344"/>
    </location>
</feature>
<evidence type="ECO:0000313" key="17">
    <source>
        <dbReference type="EMBL" id="EAX91369.1"/>
    </source>
</evidence>
<keyword evidence="9" id="KW-0067">ATP-binding</keyword>
<dbReference type="InParanoid" id="A2FUQ2"/>
<dbReference type="AlphaFoldDB" id="A2FUQ2"/>
<keyword evidence="11" id="KW-0472">Membrane</keyword>
<dbReference type="EMBL" id="DS114040">
    <property type="protein sequence ID" value="EAX91369.1"/>
    <property type="molecule type" value="Genomic_DNA"/>
</dbReference>
<dbReference type="GO" id="GO:0005524">
    <property type="term" value="F:ATP binding"/>
    <property type="evidence" value="ECO:0007669"/>
    <property type="project" value="UniProtKB-KW"/>
</dbReference>
<dbReference type="InterPro" id="IPR055163">
    <property type="entry name" value="ALK/LTK-like_GRD"/>
</dbReference>
<evidence type="ECO:0000256" key="2">
    <source>
        <dbReference type="ARBA" id="ARBA00011902"/>
    </source>
</evidence>
<keyword evidence="8" id="KW-0418">Kinase</keyword>
<evidence type="ECO:0000256" key="7">
    <source>
        <dbReference type="ARBA" id="ARBA00022741"/>
    </source>
</evidence>
<evidence type="ECO:0000256" key="14">
    <source>
        <dbReference type="ARBA" id="ARBA00023170"/>
    </source>
</evidence>
<keyword evidence="18" id="KW-1185">Reference proteome</keyword>
<name>A2FUQ2_TRIV3</name>
<dbReference type="GO" id="GO:0005886">
    <property type="term" value="C:plasma membrane"/>
    <property type="evidence" value="ECO:0007669"/>
    <property type="project" value="UniProtKB-SubCell"/>
</dbReference>
<evidence type="ECO:0000256" key="12">
    <source>
        <dbReference type="ARBA" id="ARBA00023137"/>
    </source>
</evidence>
<keyword evidence="10" id="KW-1133">Transmembrane helix</keyword>
<evidence type="ECO:0000256" key="8">
    <source>
        <dbReference type="ARBA" id="ARBA00022777"/>
    </source>
</evidence>
<dbReference type="VEuPathDB" id="TrichDB:TVAGG3_0544610"/>
<dbReference type="KEGG" id="tva:4749062"/>
<keyword evidence="13" id="KW-1015">Disulfide bond</keyword>
<evidence type="ECO:0000256" key="9">
    <source>
        <dbReference type="ARBA" id="ARBA00022840"/>
    </source>
</evidence>
<proteinExistence type="predicted"/>
<evidence type="ECO:0000256" key="13">
    <source>
        <dbReference type="ARBA" id="ARBA00023157"/>
    </source>
</evidence>
<evidence type="ECO:0000256" key="11">
    <source>
        <dbReference type="ARBA" id="ARBA00023136"/>
    </source>
</evidence>
<comment type="subcellular location">
    <subcellularLocation>
        <location evidence="1">Cell membrane</location>
        <topology evidence="1">Single-pass type I membrane protein</topology>
    </subcellularLocation>
</comment>
<reference evidence="17" key="1">
    <citation type="submission" date="2006-10" db="EMBL/GenBank/DDBJ databases">
        <authorList>
            <person name="Amadeo P."/>
            <person name="Zhao Q."/>
            <person name="Wortman J."/>
            <person name="Fraser-Liggett C."/>
            <person name="Carlton J."/>
        </authorList>
    </citation>
    <scope>NUCLEOTIDE SEQUENCE</scope>
    <source>
        <strain evidence="17">G3</strain>
    </source>
</reference>
<dbReference type="VEuPathDB" id="TrichDB:TVAG_311200"/>
<accession>A2FUQ2</accession>
<keyword evidence="14" id="KW-0675">Receptor</keyword>
<sequence>MIKYSLYNESHYDAKLKVTEIRNKYIFEYPCENNHDCTDYVITFSPGVYKFELYGASGGSSTGHVSSYRYPNGSCIEDKIVESVKGNVKCLRQPSLGGAGAYISGTIYLSNETIAYATIGGRGIYKLKSFKNVTECYAKENMTEGGYGGGGYAANYISLASSGGGQTAVKFVKNDLWHRVIVSGAGGGSDNGDGTFLGADDGAGGSGGLEGQGWLANGVYNSTYLANLTFGFSFGSGESAQETKSLNPQGVQSNYVSGEHSGAGSGWFGGFASHHANGGSGGGSSWILSRDAIIPENELVSYDSFYDFLGTSKYAFTKADYIFNNVIDASGVWEGNGKLVITILNFINCPTVCVCYRQNFISSIYVFILMYDS</sequence>
<evidence type="ECO:0000259" key="16">
    <source>
        <dbReference type="Pfam" id="PF12810"/>
    </source>
</evidence>
<organism evidence="17 18">
    <name type="scientific">Trichomonas vaginalis (strain ATCC PRA-98 / G3)</name>
    <dbReference type="NCBI Taxonomy" id="412133"/>
    <lineage>
        <taxon>Eukaryota</taxon>
        <taxon>Metamonada</taxon>
        <taxon>Parabasalia</taxon>
        <taxon>Trichomonadida</taxon>
        <taxon>Trichomonadidae</taxon>
        <taxon>Trichomonas</taxon>
    </lineage>
</organism>
<evidence type="ECO:0000256" key="4">
    <source>
        <dbReference type="ARBA" id="ARBA00022679"/>
    </source>
</evidence>